<evidence type="ECO:0000313" key="1">
    <source>
        <dbReference type="EMBL" id="MEG3440434.1"/>
    </source>
</evidence>
<name>A0AAW9QYK7_9CHRO</name>
<keyword evidence="2" id="KW-1185">Reference proteome</keyword>
<dbReference type="EMBL" id="JBAFSM010000110">
    <property type="protein sequence ID" value="MEG3440434.1"/>
    <property type="molecule type" value="Genomic_DNA"/>
</dbReference>
<dbReference type="RefSeq" id="WP_332867903.1">
    <property type="nucleotide sequence ID" value="NZ_JBAFSM010000110.1"/>
</dbReference>
<evidence type="ECO:0000313" key="2">
    <source>
        <dbReference type="Proteomes" id="UP001328733"/>
    </source>
</evidence>
<comment type="caution">
    <text evidence="1">The sequence shown here is derived from an EMBL/GenBank/DDBJ whole genome shotgun (WGS) entry which is preliminary data.</text>
</comment>
<gene>
    <name evidence="1" type="ORF">V0288_25160</name>
</gene>
<protein>
    <submittedName>
        <fullName evidence="1">Uncharacterized protein</fullName>
    </submittedName>
</protein>
<reference evidence="1 2" key="1">
    <citation type="submission" date="2024-01" db="EMBL/GenBank/DDBJ databases">
        <title>Genomic insights into the taxonomy and metabolism of the cyanobacterium Pannus brasiliensis CCIBt3594.</title>
        <authorList>
            <person name="Machado M."/>
            <person name="Botero N.B."/>
            <person name="Andreote A.P.D."/>
            <person name="Feitosa A.M.T."/>
            <person name="Popin R."/>
            <person name="Sivonen K."/>
            <person name="Fiore M.F."/>
        </authorList>
    </citation>
    <scope>NUCLEOTIDE SEQUENCE [LARGE SCALE GENOMIC DNA]</scope>
    <source>
        <strain evidence="1 2">CCIBt3594</strain>
    </source>
</reference>
<dbReference type="Proteomes" id="UP001328733">
    <property type="component" value="Unassembled WGS sequence"/>
</dbReference>
<dbReference type="AlphaFoldDB" id="A0AAW9QYK7"/>
<sequence length="94" mass="10653">MLDFLKASPTDPVFAHRIVSRRPSGVNIEFFSGDARAKREACIPPVPDRSPDLHDTDDGRFRKIGTGYLLFSRKSDDLTLDFLKSQAIEIFTLR</sequence>
<proteinExistence type="predicted"/>
<organism evidence="1 2">
    <name type="scientific">Pannus brasiliensis CCIBt3594</name>
    <dbReference type="NCBI Taxonomy" id="1427578"/>
    <lineage>
        <taxon>Bacteria</taxon>
        <taxon>Bacillati</taxon>
        <taxon>Cyanobacteriota</taxon>
        <taxon>Cyanophyceae</taxon>
        <taxon>Oscillatoriophycideae</taxon>
        <taxon>Chroococcales</taxon>
        <taxon>Microcystaceae</taxon>
        <taxon>Pannus</taxon>
    </lineage>
</organism>
<accession>A0AAW9QYK7</accession>